<accession>A0A9Q1ILY3</accession>
<sequence>MLSLRPTLCSLGLDSWVHHPGLKGCSVRWGPPTLVPESCRSLFLCPVGRCDSRPARGAGCSVLPLRLGKASVDAPP</sequence>
<gene>
    <name evidence="1" type="ORF">SKAU_G00289520</name>
</gene>
<protein>
    <submittedName>
        <fullName evidence="1">Uncharacterized protein</fullName>
    </submittedName>
</protein>
<evidence type="ECO:0000313" key="2">
    <source>
        <dbReference type="Proteomes" id="UP001152622"/>
    </source>
</evidence>
<proteinExistence type="predicted"/>
<name>A0A9Q1ILY3_SYNKA</name>
<evidence type="ECO:0000313" key="1">
    <source>
        <dbReference type="EMBL" id="KAJ8344759.1"/>
    </source>
</evidence>
<dbReference type="AlphaFoldDB" id="A0A9Q1ILY3"/>
<dbReference type="Proteomes" id="UP001152622">
    <property type="component" value="Chromosome 12"/>
</dbReference>
<reference evidence="1" key="1">
    <citation type="journal article" date="2023" name="Science">
        <title>Genome structures resolve the early diversification of teleost fishes.</title>
        <authorList>
            <person name="Parey E."/>
            <person name="Louis A."/>
            <person name="Montfort J."/>
            <person name="Bouchez O."/>
            <person name="Roques C."/>
            <person name="Iampietro C."/>
            <person name="Lluch J."/>
            <person name="Castinel A."/>
            <person name="Donnadieu C."/>
            <person name="Desvignes T."/>
            <person name="Floi Bucao C."/>
            <person name="Jouanno E."/>
            <person name="Wen M."/>
            <person name="Mejri S."/>
            <person name="Dirks R."/>
            <person name="Jansen H."/>
            <person name="Henkel C."/>
            <person name="Chen W.J."/>
            <person name="Zahm M."/>
            <person name="Cabau C."/>
            <person name="Klopp C."/>
            <person name="Thompson A.W."/>
            <person name="Robinson-Rechavi M."/>
            <person name="Braasch I."/>
            <person name="Lecointre G."/>
            <person name="Bobe J."/>
            <person name="Postlethwait J.H."/>
            <person name="Berthelot C."/>
            <person name="Roest Crollius H."/>
            <person name="Guiguen Y."/>
        </authorList>
    </citation>
    <scope>NUCLEOTIDE SEQUENCE</scope>
    <source>
        <strain evidence="1">WJC10195</strain>
    </source>
</reference>
<dbReference type="EMBL" id="JAINUF010000012">
    <property type="protein sequence ID" value="KAJ8344759.1"/>
    <property type="molecule type" value="Genomic_DNA"/>
</dbReference>
<organism evidence="1 2">
    <name type="scientific">Synaphobranchus kaupii</name>
    <name type="common">Kaup's arrowtooth eel</name>
    <dbReference type="NCBI Taxonomy" id="118154"/>
    <lineage>
        <taxon>Eukaryota</taxon>
        <taxon>Metazoa</taxon>
        <taxon>Chordata</taxon>
        <taxon>Craniata</taxon>
        <taxon>Vertebrata</taxon>
        <taxon>Euteleostomi</taxon>
        <taxon>Actinopterygii</taxon>
        <taxon>Neopterygii</taxon>
        <taxon>Teleostei</taxon>
        <taxon>Anguilliformes</taxon>
        <taxon>Synaphobranchidae</taxon>
        <taxon>Synaphobranchus</taxon>
    </lineage>
</organism>
<keyword evidence="2" id="KW-1185">Reference proteome</keyword>
<comment type="caution">
    <text evidence="1">The sequence shown here is derived from an EMBL/GenBank/DDBJ whole genome shotgun (WGS) entry which is preliminary data.</text>
</comment>